<gene>
    <name evidence="1" type="ORF">LCGC14_3043670</name>
</gene>
<sequence>MAKSGASEIKAGAAYVEIGADDAKLRTGLRGAKAAMSRFSSDIARLGRGMMAAGAAALAPMVLAIKKAGDYQEILSKFKAVFKEHSAQAEAWSRDFSKSIGRARVDILSYMAAMQDTFVPLGFARDKAMDLAKAVTTLAVDMASFNNAADEEVLRGLQSALVGNHETVRRYGVIITQATLNQELLNMSIADGVKKATNQQKVMARLNIIMKGTTDAQGDAARTAGSYANQMKRLHASVSNLLVTLGEHFIP</sequence>
<evidence type="ECO:0008006" key="2">
    <source>
        <dbReference type="Google" id="ProtNLM"/>
    </source>
</evidence>
<protein>
    <recommendedName>
        <fullName evidence="2">Bacteriophage tail tape measure C-terminal domain-containing protein</fullName>
    </recommendedName>
</protein>
<name>A0A0F8ZES2_9ZZZZ</name>
<feature type="non-terminal residue" evidence="1">
    <location>
        <position position="251"/>
    </location>
</feature>
<accession>A0A0F8ZES2</accession>
<dbReference type="AlphaFoldDB" id="A0A0F8ZES2"/>
<organism evidence="1">
    <name type="scientific">marine sediment metagenome</name>
    <dbReference type="NCBI Taxonomy" id="412755"/>
    <lineage>
        <taxon>unclassified sequences</taxon>
        <taxon>metagenomes</taxon>
        <taxon>ecological metagenomes</taxon>
    </lineage>
</organism>
<comment type="caution">
    <text evidence="1">The sequence shown here is derived from an EMBL/GenBank/DDBJ whole genome shotgun (WGS) entry which is preliminary data.</text>
</comment>
<proteinExistence type="predicted"/>
<reference evidence="1" key="1">
    <citation type="journal article" date="2015" name="Nature">
        <title>Complex archaea that bridge the gap between prokaryotes and eukaryotes.</title>
        <authorList>
            <person name="Spang A."/>
            <person name="Saw J.H."/>
            <person name="Jorgensen S.L."/>
            <person name="Zaremba-Niedzwiedzka K."/>
            <person name="Martijn J."/>
            <person name="Lind A.E."/>
            <person name="van Eijk R."/>
            <person name="Schleper C."/>
            <person name="Guy L."/>
            <person name="Ettema T.J."/>
        </authorList>
    </citation>
    <scope>NUCLEOTIDE SEQUENCE</scope>
</reference>
<evidence type="ECO:0000313" key="1">
    <source>
        <dbReference type="EMBL" id="KKK58516.1"/>
    </source>
</evidence>
<dbReference type="EMBL" id="LAZR01063943">
    <property type="protein sequence ID" value="KKK58516.1"/>
    <property type="molecule type" value="Genomic_DNA"/>
</dbReference>